<feature type="compositionally biased region" description="Basic and acidic residues" evidence="2">
    <location>
        <begin position="79"/>
        <end position="88"/>
    </location>
</feature>
<feature type="region of interest" description="Disordered" evidence="2">
    <location>
        <begin position="1"/>
        <end position="97"/>
    </location>
</feature>
<dbReference type="InterPro" id="IPR001878">
    <property type="entry name" value="Znf_CCHC"/>
</dbReference>
<dbReference type="Proteomes" id="UP001497522">
    <property type="component" value="Chromosome 2"/>
</dbReference>
<keyword evidence="1" id="KW-0479">Metal-binding</keyword>
<feature type="region of interest" description="Disordered" evidence="2">
    <location>
        <begin position="135"/>
        <end position="188"/>
    </location>
</feature>
<reference evidence="4 5" key="1">
    <citation type="submission" date="2024-03" db="EMBL/GenBank/DDBJ databases">
        <authorList>
            <consortium name="ELIXIR-Norway"/>
            <consortium name="Elixir Norway"/>
        </authorList>
    </citation>
    <scope>NUCLEOTIDE SEQUENCE [LARGE SCALE GENOMIC DNA]</scope>
</reference>
<dbReference type="InterPro" id="IPR051714">
    <property type="entry name" value="Znf_CCHC_NABP"/>
</dbReference>
<dbReference type="PANTHER" id="PTHR23002">
    <property type="entry name" value="ZINC FINGER CCHC DOMAIN CONTAINING PROTEIN"/>
    <property type="match status" value="1"/>
</dbReference>
<evidence type="ECO:0000313" key="4">
    <source>
        <dbReference type="EMBL" id="CAK9870450.1"/>
    </source>
</evidence>
<dbReference type="SMART" id="SM00343">
    <property type="entry name" value="ZnF_C2HC"/>
    <property type="match status" value="2"/>
</dbReference>
<gene>
    <name evidence="4" type="ORF">CSSPJE1EN2_LOCUS13118</name>
</gene>
<feature type="domain" description="CCHC-type" evidence="3">
    <location>
        <begin position="200"/>
        <end position="215"/>
    </location>
</feature>
<dbReference type="Pfam" id="PF00098">
    <property type="entry name" value="zf-CCHC"/>
    <property type="match status" value="2"/>
</dbReference>
<evidence type="ECO:0000256" key="1">
    <source>
        <dbReference type="PROSITE-ProRule" id="PRU00047"/>
    </source>
</evidence>
<evidence type="ECO:0000259" key="3">
    <source>
        <dbReference type="PROSITE" id="PS50158"/>
    </source>
</evidence>
<proteinExistence type="predicted"/>
<dbReference type="SUPFAM" id="SSF57756">
    <property type="entry name" value="Retrovirus zinc finger-like domains"/>
    <property type="match status" value="1"/>
</dbReference>
<keyword evidence="5" id="KW-1185">Reference proteome</keyword>
<evidence type="ECO:0000256" key="2">
    <source>
        <dbReference type="SAM" id="MobiDB-lite"/>
    </source>
</evidence>
<keyword evidence="1" id="KW-0863">Zinc-finger</keyword>
<dbReference type="InterPro" id="IPR036875">
    <property type="entry name" value="Znf_CCHC_sf"/>
</dbReference>
<keyword evidence="1" id="KW-0862">Zinc</keyword>
<dbReference type="InterPro" id="IPR010433">
    <property type="entry name" value="EIF-4B_pln"/>
</dbReference>
<dbReference type="PROSITE" id="PS50158">
    <property type="entry name" value="ZF_CCHC"/>
    <property type="match status" value="2"/>
</dbReference>
<accession>A0ABP1B5K2</accession>
<organism evidence="4 5">
    <name type="scientific">Sphagnum jensenii</name>
    <dbReference type="NCBI Taxonomy" id="128206"/>
    <lineage>
        <taxon>Eukaryota</taxon>
        <taxon>Viridiplantae</taxon>
        <taxon>Streptophyta</taxon>
        <taxon>Embryophyta</taxon>
        <taxon>Bryophyta</taxon>
        <taxon>Sphagnophytina</taxon>
        <taxon>Sphagnopsida</taxon>
        <taxon>Sphagnales</taxon>
        <taxon>Sphagnaceae</taxon>
        <taxon>Sphagnum</taxon>
    </lineage>
</organism>
<dbReference type="EMBL" id="OZ023703">
    <property type="protein sequence ID" value="CAK9870450.1"/>
    <property type="molecule type" value="Genomic_DNA"/>
</dbReference>
<evidence type="ECO:0000313" key="5">
    <source>
        <dbReference type="Proteomes" id="UP001497522"/>
    </source>
</evidence>
<protein>
    <recommendedName>
        <fullName evidence="3">CCHC-type domain-containing protein</fullName>
    </recommendedName>
</protein>
<name>A0ABP1B5K2_9BRYO</name>
<feature type="compositionally biased region" description="Basic and acidic residues" evidence="2">
    <location>
        <begin position="44"/>
        <end position="71"/>
    </location>
</feature>
<dbReference type="Gene3D" id="4.10.60.10">
    <property type="entry name" value="Zinc finger, CCHC-type"/>
    <property type="match status" value="2"/>
</dbReference>
<sequence>MSYADDEGVNRPKLSLQPRGSTADNMSSASPAKTSRPNPFGAARPREQVIAEREGKKETEVLKEQAHKEWKPNLVLTEQQREEKKAAEAELAFSKSELEKEVDPVKSKFLREEVIAMEKRLDELLLSFEKMAVQTAQSGGARRPRRDEDRAPAAAAAPAYVGDVEGYGNFSRGRDRDSGKGSSYGDTWGGAKGRSGAEGCYNCGEVGHFSRECPNAGTGGGGRAGGGYGGNFGGGGGGRGGVSRPCYTCGQEGHFSRECPQGGQYGSRGGGGGGGGGSYGGGGGYGSSYGGGGGGSYGGNTYDDGAQYGGSQGGSYGSSGYNDRSGYSSAARGSYNRQGEECSDKLLFCKIFKNDGETFDKSQDRKSVYMSSIVKVLHSVPLTAGTMPFVLRKEYAVIWLAVNRLETENHCYYHHGVSL</sequence>
<feature type="domain" description="CCHC-type" evidence="3">
    <location>
        <begin position="246"/>
        <end position="261"/>
    </location>
</feature>
<dbReference type="Pfam" id="PF06273">
    <property type="entry name" value="eIF-4B"/>
    <property type="match status" value="1"/>
</dbReference>
<feature type="compositionally biased region" description="Polar residues" evidence="2">
    <location>
        <begin position="18"/>
        <end position="37"/>
    </location>
</feature>